<dbReference type="Gene3D" id="3.40.190.80">
    <property type="match status" value="1"/>
</dbReference>
<dbReference type="PROSITE" id="PS00629">
    <property type="entry name" value="IMP_1"/>
    <property type="match status" value="1"/>
</dbReference>
<evidence type="ECO:0000313" key="7">
    <source>
        <dbReference type="EMBL" id="CAB4364326.1"/>
    </source>
</evidence>
<dbReference type="EMBL" id="CAFAAV010000009">
    <property type="protein sequence ID" value="CAB4802873.1"/>
    <property type="molecule type" value="Genomic_DNA"/>
</dbReference>
<comment type="cofactor">
    <cofactor evidence="2">
        <name>Mg(2+)</name>
        <dbReference type="ChEBI" id="CHEBI:18420"/>
    </cofactor>
</comment>
<proteinExistence type="predicted"/>
<keyword evidence="4" id="KW-0479">Metal-binding</keyword>
<evidence type="ECO:0000313" key="11">
    <source>
        <dbReference type="EMBL" id="CAB4949988.1"/>
    </source>
</evidence>
<dbReference type="EMBL" id="CAFBMT010000021">
    <property type="protein sequence ID" value="CAB4949988.1"/>
    <property type="molecule type" value="Genomic_DNA"/>
</dbReference>
<dbReference type="Pfam" id="PF00459">
    <property type="entry name" value="Inositol_P"/>
    <property type="match status" value="1"/>
</dbReference>
<dbReference type="InterPro" id="IPR000760">
    <property type="entry name" value="Inositol_monophosphatase-like"/>
</dbReference>
<dbReference type="AlphaFoldDB" id="A0A6J6SE66"/>
<dbReference type="GO" id="GO:0008934">
    <property type="term" value="F:inositol monophosphate 1-phosphatase activity"/>
    <property type="evidence" value="ECO:0007669"/>
    <property type="project" value="InterPro"/>
</dbReference>
<dbReference type="PANTHER" id="PTHR20854:SF4">
    <property type="entry name" value="INOSITOL-1-MONOPHOSPHATASE-RELATED"/>
    <property type="match status" value="1"/>
</dbReference>
<dbReference type="EC" id="3.1.3.25" evidence="3"/>
<evidence type="ECO:0000256" key="3">
    <source>
        <dbReference type="ARBA" id="ARBA00013106"/>
    </source>
</evidence>
<evidence type="ECO:0000313" key="12">
    <source>
        <dbReference type="EMBL" id="CAB4972746.1"/>
    </source>
</evidence>
<dbReference type="InterPro" id="IPR033942">
    <property type="entry name" value="IMPase"/>
</dbReference>
<protein>
    <recommendedName>
        <fullName evidence="3">inositol-phosphate phosphatase</fullName>
        <ecNumber evidence="3">3.1.3.25</ecNumber>
    </recommendedName>
</protein>
<dbReference type="PRINTS" id="PR00377">
    <property type="entry name" value="IMPHPHTASES"/>
</dbReference>
<name>A0A6J6SE66_9ZZZZ</name>
<dbReference type="FunFam" id="3.30.540.10:FF:000003">
    <property type="entry name" value="Inositol-1-monophosphatase"/>
    <property type="match status" value="1"/>
</dbReference>
<evidence type="ECO:0000313" key="8">
    <source>
        <dbReference type="EMBL" id="CAB4733174.1"/>
    </source>
</evidence>
<dbReference type="CDD" id="cd01639">
    <property type="entry name" value="IMPase"/>
    <property type="match status" value="1"/>
</dbReference>
<reference evidence="8" key="1">
    <citation type="submission" date="2020-05" db="EMBL/GenBank/DDBJ databases">
        <authorList>
            <person name="Chiriac C."/>
            <person name="Salcher M."/>
            <person name="Ghai R."/>
            <person name="Kavagutti S V."/>
        </authorList>
    </citation>
    <scope>NUCLEOTIDE SEQUENCE</scope>
</reference>
<organism evidence="8">
    <name type="scientific">freshwater metagenome</name>
    <dbReference type="NCBI Taxonomy" id="449393"/>
    <lineage>
        <taxon>unclassified sequences</taxon>
        <taxon>metagenomes</taxon>
        <taxon>ecological metagenomes</taxon>
    </lineage>
</organism>
<dbReference type="GO" id="GO:0006020">
    <property type="term" value="P:inositol metabolic process"/>
    <property type="evidence" value="ECO:0007669"/>
    <property type="project" value="TreeGrafter"/>
</dbReference>
<dbReference type="GO" id="GO:0007165">
    <property type="term" value="P:signal transduction"/>
    <property type="evidence" value="ECO:0007669"/>
    <property type="project" value="TreeGrafter"/>
</dbReference>
<accession>A0A6J6SE66</accession>
<sequence>MNADDGELLALATRLALAAGKMVRDGRRERGVATVSTKSAATDMVTEFDKASEDLIVGGILEARAHDGIVGEEGTDTLGTSGVDWLIDPIDGTTNFLYGLPGWAVSIAARTAEGTRVGVVYVPSNDELFTARAGHGAFLNGEPIHCSDTDDLALALVATGFAYTVERRAEQARRVAELLPRIRDVRRLGAAAPDLCNLAAGRVDVYFEQWLGPWDLAAGELIAREAGCLLGSLDGGPLHHSSVLAATPSLFAPMRDLLAAIDRDPAARA</sequence>
<dbReference type="GO" id="GO:0046872">
    <property type="term" value="F:metal ion binding"/>
    <property type="evidence" value="ECO:0007669"/>
    <property type="project" value="UniProtKB-KW"/>
</dbReference>
<gene>
    <name evidence="8" type="ORF">UFOPK2656_02277</name>
    <name evidence="9" type="ORF">UFOPK3099_00223</name>
    <name evidence="10" type="ORF">UFOPK3267_02582</name>
    <name evidence="11" type="ORF">UFOPK3651_02778</name>
    <name evidence="12" type="ORF">UFOPK3931_00263</name>
    <name evidence="7" type="ORF">UFOPK4189_02089</name>
</gene>
<dbReference type="Gene3D" id="3.30.540.10">
    <property type="entry name" value="Fructose-1,6-Bisphosphatase, subunit A, domain 1"/>
    <property type="match status" value="1"/>
</dbReference>
<dbReference type="PANTHER" id="PTHR20854">
    <property type="entry name" value="INOSITOL MONOPHOSPHATASE"/>
    <property type="match status" value="1"/>
</dbReference>
<dbReference type="EMBL" id="CAFBIY010000193">
    <property type="protein sequence ID" value="CAB4853058.1"/>
    <property type="molecule type" value="Genomic_DNA"/>
</dbReference>
<dbReference type="EMBL" id="CAFBOL010000004">
    <property type="protein sequence ID" value="CAB4972746.1"/>
    <property type="molecule type" value="Genomic_DNA"/>
</dbReference>
<dbReference type="SUPFAM" id="SSF56655">
    <property type="entry name" value="Carbohydrate phosphatase"/>
    <property type="match status" value="1"/>
</dbReference>
<dbReference type="InterPro" id="IPR020583">
    <property type="entry name" value="Inositol_monoP_metal-BS"/>
</dbReference>
<evidence type="ECO:0000256" key="4">
    <source>
        <dbReference type="ARBA" id="ARBA00022723"/>
    </source>
</evidence>
<evidence type="ECO:0000256" key="2">
    <source>
        <dbReference type="ARBA" id="ARBA00001946"/>
    </source>
</evidence>
<dbReference type="EMBL" id="CAESGF010000012">
    <property type="protein sequence ID" value="CAB4364326.1"/>
    <property type="molecule type" value="Genomic_DNA"/>
</dbReference>
<evidence type="ECO:0000256" key="1">
    <source>
        <dbReference type="ARBA" id="ARBA00001033"/>
    </source>
</evidence>
<evidence type="ECO:0000313" key="10">
    <source>
        <dbReference type="EMBL" id="CAB4853058.1"/>
    </source>
</evidence>
<dbReference type="EMBL" id="CAEZYF010000015">
    <property type="protein sequence ID" value="CAB4733174.1"/>
    <property type="molecule type" value="Genomic_DNA"/>
</dbReference>
<comment type="catalytic activity">
    <reaction evidence="1">
        <text>a myo-inositol phosphate + H2O = myo-inositol + phosphate</text>
        <dbReference type="Rhea" id="RHEA:24056"/>
        <dbReference type="ChEBI" id="CHEBI:15377"/>
        <dbReference type="ChEBI" id="CHEBI:17268"/>
        <dbReference type="ChEBI" id="CHEBI:43474"/>
        <dbReference type="ChEBI" id="CHEBI:84139"/>
        <dbReference type="EC" id="3.1.3.25"/>
    </reaction>
</comment>
<evidence type="ECO:0000313" key="9">
    <source>
        <dbReference type="EMBL" id="CAB4802873.1"/>
    </source>
</evidence>
<evidence type="ECO:0000256" key="6">
    <source>
        <dbReference type="ARBA" id="ARBA00022842"/>
    </source>
</evidence>
<keyword evidence="6" id="KW-0460">Magnesium</keyword>
<evidence type="ECO:0000256" key="5">
    <source>
        <dbReference type="ARBA" id="ARBA00022801"/>
    </source>
</evidence>
<keyword evidence="5" id="KW-0378">Hydrolase</keyword>